<keyword evidence="4" id="KW-0804">Transcription</keyword>
<dbReference type="PANTHER" id="PTHR30204:SF69">
    <property type="entry name" value="MERR-FAMILY TRANSCRIPTIONAL REGULATOR"/>
    <property type="match status" value="1"/>
</dbReference>
<keyword evidence="3" id="KW-0238">DNA-binding</keyword>
<evidence type="ECO:0000256" key="2">
    <source>
        <dbReference type="ARBA" id="ARBA00023015"/>
    </source>
</evidence>
<evidence type="ECO:0000259" key="5">
    <source>
        <dbReference type="PROSITE" id="PS50937"/>
    </source>
</evidence>
<dbReference type="SUPFAM" id="SSF52540">
    <property type="entry name" value="P-loop containing nucleoside triphosphate hydrolases"/>
    <property type="match status" value="1"/>
</dbReference>
<organism evidence="6 7">
    <name type="scientific">Rhodoferax koreensis</name>
    <dbReference type="NCBI Taxonomy" id="1842727"/>
    <lineage>
        <taxon>Bacteria</taxon>
        <taxon>Pseudomonadati</taxon>
        <taxon>Pseudomonadota</taxon>
        <taxon>Betaproteobacteria</taxon>
        <taxon>Burkholderiales</taxon>
        <taxon>Comamonadaceae</taxon>
        <taxon>Rhodoferax</taxon>
    </lineage>
</organism>
<reference evidence="6 7" key="1">
    <citation type="submission" date="2017-01" db="EMBL/GenBank/DDBJ databases">
        <authorList>
            <person name="Mah S.A."/>
            <person name="Swanson W.J."/>
            <person name="Moy G.W."/>
            <person name="Vacquier V.D."/>
        </authorList>
    </citation>
    <scope>NUCLEOTIDE SEQUENCE [LARGE SCALE GENOMIC DNA]</scope>
    <source>
        <strain evidence="6 7">DCY110</strain>
    </source>
</reference>
<dbReference type="CDD" id="cd00592">
    <property type="entry name" value="HTH_MerR-like"/>
    <property type="match status" value="1"/>
</dbReference>
<dbReference type="RefSeq" id="WP_076196055.1">
    <property type="nucleotide sequence ID" value="NZ_CP019236.1"/>
</dbReference>
<dbReference type="InterPro" id="IPR047057">
    <property type="entry name" value="MerR_fam"/>
</dbReference>
<protein>
    <submittedName>
        <fullName evidence="6">MerR family transcriptional regulator</fullName>
    </submittedName>
</protein>
<dbReference type="AlphaFoldDB" id="A0A1P8JQM4"/>
<dbReference type="Pfam" id="PF13411">
    <property type="entry name" value="MerR_1"/>
    <property type="match status" value="1"/>
</dbReference>
<dbReference type="PANTHER" id="PTHR30204">
    <property type="entry name" value="REDOX-CYCLING DRUG-SENSING TRANSCRIPTIONAL ACTIVATOR SOXR"/>
    <property type="match status" value="1"/>
</dbReference>
<dbReference type="GO" id="GO:0003677">
    <property type="term" value="F:DNA binding"/>
    <property type="evidence" value="ECO:0007669"/>
    <property type="project" value="UniProtKB-KW"/>
</dbReference>
<name>A0A1P8JQM4_9BURK</name>
<accession>A0A1P8JQM4</accession>
<evidence type="ECO:0000256" key="1">
    <source>
        <dbReference type="ARBA" id="ARBA00022491"/>
    </source>
</evidence>
<sequence length="350" mass="37419">MRCILISTNRFLSPSEAAKRLGVSAKALRIYEQRGLITPARNPAGWRSYGPNEMARGAEIVALRALGLSLAEVARVIEGDVRALVPSLAAHQAALENQVGQLIGTIEKVRRVRADLDRGQTPIAAELTYLLAATATHPVEFELPWPWGGELFSLPEIKPLNYIVGPLGSGKTRLALRLAEVLPGAAFLGLDRLKADTTLQLADDSGLRSRVDQALTWLLEDGASSSEALIALIAGIEADGQTILVIDMVEQGLDQGTQEAVIAFLRRRRTSGKPLFLMTRSCAILDLATVDADETIIFCPANHSPPALVAAHPGSPGYEAVATCLASPEVRARTQGMVAWRPKGEAQACA</sequence>
<dbReference type="GO" id="GO:0003700">
    <property type="term" value="F:DNA-binding transcription factor activity"/>
    <property type="evidence" value="ECO:0007669"/>
    <property type="project" value="InterPro"/>
</dbReference>
<dbReference type="SUPFAM" id="SSF46955">
    <property type="entry name" value="Putative DNA-binding domain"/>
    <property type="match status" value="1"/>
</dbReference>
<proteinExistence type="predicted"/>
<keyword evidence="2" id="KW-0805">Transcription regulation</keyword>
<gene>
    <name evidence="6" type="ORF">RD110_01620</name>
</gene>
<feature type="domain" description="HTH merR-type" evidence="5">
    <location>
        <begin position="11"/>
        <end position="79"/>
    </location>
</feature>
<evidence type="ECO:0000256" key="3">
    <source>
        <dbReference type="ARBA" id="ARBA00023125"/>
    </source>
</evidence>
<dbReference type="KEGG" id="rhy:RD110_01620"/>
<dbReference type="STRING" id="1842727.RD110_01620"/>
<dbReference type="Gene3D" id="1.10.1660.10">
    <property type="match status" value="1"/>
</dbReference>
<dbReference type="Proteomes" id="UP000186609">
    <property type="component" value="Chromosome"/>
</dbReference>
<keyword evidence="1" id="KW-0678">Repressor</keyword>
<evidence type="ECO:0000256" key="4">
    <source>
        <dbReference type="ARBA" id="ARBA00023163"/>
    </source>
</evidence>
<dbReference type="InterPro" id="IPR000551">
    <property type="entry name" value="MerR-type_HTH_dom"/>
</dbReference>
<evidence type="ECO:0000313" key="6">
    <source>
        <dbReference type="EMBL" id="APW36064.1"/>
    </source>
</evidence>
<evidence type="ECO:0000313" key="7">
    <source>
        <dbReference type="Proteomes" id="UP000186609"/>
    </source>
</evidence>
<dbReference type="PROSITE" id="PS50937">
    <property type="entry name" value="HTH_MERR_2"/>
    <property type="match status" value="1"/>
</dbReference>
<keyword evidence="7" id="KW-1185">Reference proteome</keyword>
<dbReference type="InterPro" id="IPR009061">
    <property type="entry name" value="DNA-bd_dom_put_sf"/>
</dbReference>
<dbReference type="InterPro" id="IPR027417">
    <property type="entry name" value="P-loop_NTPase"/>
</dbReference>
<dbReference type="PROSITE" id="PS00552">
    <property type="entry name" value="HTH_MERR_1"/>
    <property type="match status" value="1"/>
</dbReference>
<dbReference type="EMBL" id="CP019236">
    <property type="protein sequence ID" value="APW36064.1"/>
    <property type="molecule type" value="Genomic_DNA"/>
</dbReference>
<dbReference type="SMART" id="SM00422">
    <property type="entry name" value="HTH_MERR"/>
    <property type="match status" value="1"/>
</dbReference>